<dbReference type="Proteomes" id="UP000785679">
    <property type="component" value="Unassembled WGS sequence"/>
</dbReference>
<dbReference type="Gene3D" id="3.30.300.130">
    <property type="entry name" value="Fe-S cluster assembly (FSCA)"/>
    <property type="match status" value="1"/>
</dbReference>
<dbReference type="InterPro" id="IPR034904">
    <property type="entry name" value="FSCA_dom_sf"/>
</dbReference>
<evidence type="ECO:0008006" key="5">
    <source>
        <dbReference type="Google" id="ProtNLM"/>
    </source>
</evidence>
<dbReference type="GO" id="GO:0003676">
    <property type="term" value="F:nucleic acid binding"/>
    <property type="evidence" value="ECO:0007669"/>
    <property type="project" value="InterPro"/>
</dbReference>
<dbReference type="Pfam" id="PF01883">
    <property type="entry name" value="FeS_assembly_P"/>
    <property type="match status" value="1"/>
</dbReference>
<dbReference type="EMBL" id="RRYP01029741">
    <property type="protein sequence ID" value="TNV71653.1"/>
    <property type="molecule type" value="Genomic_DNA"/>
</dbReference>
<evidence type="ECO:0000313" key="4">
    <source>
        <dbReference type="Proteomes" id="UP000785679"/>
    </source>
</evidence>
<dbReference type="InterPro" id="IPR052339">
    <property type="entry name" value="Fe-S_Maturation_MIP18"/>
</dbReference>
<organism evidence="3 4">
    <name type="scientific">Halteria grandinella</name>
    <dbReference type="NCBI Taxonomy" id="5974"/>
    <lineage>
        <taxon>Eukaryota</taxon>
        <taxon>Sar</taxon>
        <taxon>Alveolata</taxon>
        <taxon>Ciliophora</taxon>
        <taxon>Intramacronucleata</taxon>
        <taxon>Spirotrichea</taxon>
        <taxon>Stichotrichia</taxon>
        <taxon>Sporadotrichida</taxon>
        <taxon>Halteriidae</taxon>
        <taxon>Halteria</taxon>
    </lineage>
</organism>
<protein>
    <recommendedName>
        <fullName evidence="5">DUF59 domain-containing protein</fullName>
    </recommendedName>
</protein>
<accession>A0A8J8NB55</accession>
<dbReference type="InterPro" id="IPR012337">
    <property type="entry name" value="RNaseH-like_sf"/>
</dbReference>
<dbReference type="OrthoDB" id="8300287at2759"/>
<keyword evidence="4" id="KW-1185">Reference proteome</keyword>
<dbReference type="AlphaFoldDB" id="A0A8J8NB55"/>
<evidence type="ECO:0000259" key="1">
    <source>
        <dbReference type="Pfam" id="PF01883"/>
    </source>
</evidence>
<dbReference type="InterPro" id="IPR019288">
    <property type="entry name" value="3'-5'_exonuclease_PolB-like"/>
</dbReference>
<dbReference type="InterPro" id="IPR036397">
    <property type="entry name" value="RNaseH_sf"/>
</dbReference>
<dbReference type="Pfam" id="PF10108">
    <property type="entry name" value="DNA_pol_B_exo2"/>
    <property type="match status" value="1"/>
</dbReference>
<gene>
    <name evidence="3" type="ORF">FGO68_gene13143</name>
</gene>
<dbReference type="InterPro" id="IPR002744">
    <property type="entry name" value="MIP18-like"/>
</dbReference>
<dbReference type="SUPFAM" id="SSF117916">
    <property type="entry name" value="Fe-S cluster assembly (FSCA) domain-like"/>
    <property type="match status" value="1"/>
</dbReference>
<name>A0A8J8NB55_HALGN</name>
<dbReference type="PANTHER" id="PTHR42831:SF1">
    <property type="entry name" value="FE-S PROTEIN MATURATION AUXILIARY FACTOR YITW"/>
    <property type="match status" value="1"/>
</dbReference>
<feature type="domain" description="Predicted 3'-5' exonuclease PolB-like" evidence="2">
    <location>
        <begin position="10"/>
        <end position="82"/>
    </location>
</feature>
<dbReference type="SUPFAM" id="SSF53098">
    <property type="entry name" value="Ribonuclease H-like"/>
    <property type="match status" value="1"/>
</dbReference>
<feature type="domain" description="MIP18 family-like" evidence="1">
    <location>
        <begin position="109"/>
        <end position="179"/>
    </location>
</feature>
<evidence type="ECO:0000259" key="2">
    <source>
        <dbReference type="Pfam" id="PF10108"/>
    </source>
</evidence>
<dbReference type="Gene3D" id="3.30.420.10">
    <property type="entry name" value="Ribonuclease H-like superfamily/Ribonuclease H"/>
    <property type="match status" value="1"/>
</dbReference>
<reference evidence="3" key="1">
    <citation type="submission" date="2019-06" db="EMBL/GenBank/DDBJ databases">
        <authorList>
            <person name="Zheng W."/>
        </authorList>
    </citation>
    <scope>NUCLEOTIDE SEQUENCE</scope>
    <source>
        <strain evidence="3">QDHG01</strain>
    </source>
</reference>
<proteinExistence type="predicted"/>
<evidence type="ECO:0000313" key="3">
    <source>
        <dbReference type="EMBL" id="TNV71653.1"/>
    </source>
</evidence>
<comment type="caution">
    <text evidence="3">The sequence shown here is derived from an EMBL/GenBank/DDBJ whole genome shotgun (WGS) entry which is preliminary data.</text>
</comment>
<sequence length="223" mass="25959">MFGKKPWEIPHIDTMELWKFGDYKSFVSLELLAHLFKVPTPKDDIDGSMVSSIYYIEKDLQRIVDYCEKDVLTLANIFRRMRQEDLLKRYINLDQKMKFTDDQIADIGEEIINVLKTVYDPEIPVDIYELGLVYDVQISDDADVKIIMTLTTPNCPVAETLPQEVKDKVAEVENVKSVDLELTFEPSWNKDMMSEEAKFELGMLQFNVLTYQSCQKAAFFIDK</sequence>
<dbReference type="PANTHER" id="PTHR42831">
    <property type="entry name" value="FE-S PROTEIN MATURATION AUXILIARY FACTOR YITW"/>
    <property type="match status" value="1"/>
</dbReference>